<dbReference type="Gene3D" id="3.60.120.10">
    <property type="entry name" value="Anthranilate synthase"/>
    <property type="match status" value="1"/>
</dbReference>
<dbReference type="InterPro" id="IPR019999">
    <property type="entry name" value="Anth_synth_I-like"/>
</dbReference>
<dbReference type="AlphaFoldDB" id="A0A6J7DGI1"/>
<dbReference type="PRINTS" id="PR00095">
    <property type="entry name" value="ANTSNTHASEI"/>
</dbReference>
<proteinExistence type="predicted"/>
<dbReference type="GO" id="GO:0000162">
    <property type="term" value="P:L-tryptophan biosynthetic process"/>
    <property type="evidence" value="ECO:0007669"/>
    <property type="project" value="TreeGrafter"/>
</dbReference>
<organism evidence="2">
    <name type="scientific">freshwater metagenome</name>
    <dbReference type="NCBI Taxonomy" id="449393"/>
    <lineage>
        <taxon>unclassified sequences</taxon>
        <taxon>metagenomes</taxon>
        <taxon>ecological metagenomes</taxon>
    </lineage>
</organism>
<name>A0A6J7DGI1_9ZZZZ</name>
<dbReference type="PANTHER" id="PTHR11236:SF9">
    <property type="entry name" value="ANTHRANILATE SYNTHASE COMPONENT 1"/>
    <property type="match status" value="1"/>
</dbReference>
<evidence type="ECO:0000259" key="1">
    <source>
        <dbReference type="Pfam" id="PF00425"/>
    </source>
</evidence>
<accession>A0A6J7DGI1</accession>
<dbReference type="Pfam" id="PF00425">
    <property type="entry name" value="Chorismate_bind"/>
    <property type="match status" value="1"/>
</dbReference>
<dbReference type="InterPro" id="IPR005801">
    <property type="entry name" value="ADC_synthase"/>
</dbReference>
<dbReference type="EMBL" id="CAFBLF010000130">
    <property type="protein sequence ID" value="CAB4870142.1"/>
    <property type="molecule type" value="Genomic_DNA"/>
</dbReference>
<protein>
    <submittedName>
        <fullName evidence="2">Unannotated protein</fullName>
    </submittedName>
</protein>
<feature type="domain" description="Chorismate-utilising enzyme C-terminal" evidence="1">
    <location>
        <begin position="1"/>
        <end position="76"/>
    </location>
</feature>
<dbReference type="PANTHER" id="PTHR11236">
    <property type="entry name" value="AMINOBENZOATE/ANTHRANILATE SYNTHASE"/>
    <property type="match status" value="1"/>
</dbReference>
<gene>
    <name evidence="2" type="ORF">UFOPK3339_00851</name>
</gene>
<dbReference type="InterPro" id="IPR015890">
    <property type="entry name" value="Chorismate_C"/>
</dbReference>
<evidence type="ECO:0000313" key="2">
    <source>
        <dbReference type="EMBL" id="CAB4870142.1"/>
    </source>
</evidence>
<dbReference type="SUPFAM" id="SSF56322">
    <property type="entry name" value="ADC synthase"/>
    <property type="match status" value="1"/>
</dbReference>
<reference evidence="2" key="1">
    <citation type="submission" date="2020-05" db="EMBL/GenBank/DDBJ databases">
        <authorList>
            <person name="Chiriac C."/>
            <person name="Salcher M."/>
            <person name="Ghai R."/>
            <person name="Kavagutti S V."/>
        </authorList>
    </citation>
    <scope>NUCLEOTIDE SEQUENCE</scope>
</reference>
<sequence>MTGAPKRSAVQILERLESAERGMYAGAFGYAGAGNLTLAMTIRSIVIDGSGAHIGVGGGITSGSVVDQEIAEVGVKAAAILGVLGASPNPYLYTE</sequence>